<protein>
    <submittedName>
        <fullName evidence="1">Uncharacterized protein</fullName>
    </submittedName>
</protein>
<dbReference type="STRING" id="1577792.QX51_01365"/>
<dbReference type="Proteomes" id="UP000031189">
    <property type="component" value="Unassembled WGS sequence"/>
</dbReference>
<dbReference type="EMBL" id="JWHR01000018">
    <property type="protein sequence ID" value="KHS58644.1"/>
    <property type="molecule type" value="Genomic_DNA"/>
</dbReference>
<accession>A0A0B3W0I0</accession>
<dbReference type="AlphaFoldDB" id="A0A0B3W0I0"/>
<reference evidence="1 2" key="1">
    <citation type="submission" date="2014-12" db="EMBL/GenBank/DDBJ databases">
        <title>Draft genome sequence of Terrisporobacter sp. 08-306576, isolated from the blood culture of a bacteremia patient.</title>
        <authorList>
            <person name="Lund L.C."/>
            <person name="Sydenham T.V."/>
            <person name="Hogh S.V."/>
            <person name="Skov M.N."/>
            <person name="Kemp M."/>
            <person name="Justesen U.S."/>
        </authorList>
    </citation>
    <scope>NUCLEOTIDE SEQUENCE [LARGE SCALE GENOMIC DNA]</scope>
    <source>
        <strain evidence="1 2">08-306576</strain>
    </source>
</reference>
<gene>
    <name evidence="1" type="ORF">QX51_01365</name>
</gene>
<evidence type="ECO:0000313" key="2">
    <source>
        <dbReference type="Proteomes" id="UP000031189"/>
    </source>
</evidence>
<sequence>MINNSHIICLFGVSLGETDSQWWEIIDNWLIDVNNENRRLIIFTYKPDWKKSNPRERLEVQNKLRNNMKKYLQEGKKKDQSIQAQLDNKIMVALNTEMFKLNQMNVKLNEVSVTSE</sequence>
<dbReference type="RefSeq" id="WP_039678112.1">
    <property type="nucleotide sequence ID" value="NZ_JWHR01000018.1"/>
</dbReference>
<evidence type="ECO:0000313" key="1">
    <source>
        <dbReference type="EMBL" id="KHS58644.1"/>
    </source>
</evidence>
<organism evidence="1 2">
    <name type="scientific">Terrisporobacter othiniensis</name>
    <dbReference type="NCBI Taxonomy" id="1577792"/>
    <lineage>
        <taxon>Bacteria</taxon>
        <taxon>Bacillati</taxon>
        <taxon>Bacillota</taxon>
        <taxon>Clostridia</taxon>
        <taxon>Peptostreptococcales</taxon>
        <taxon>Peptostreptococcaceae</taxon>
        <taxon>Terrisporobacter</taxon>
    </lineage>
</organism>
<name>A0A0B3W0I0_9FIRM</name>
<proteinExistence type="predicted"/>
<dbReference type="OrthoDB" id="9810135at2"/>
<comment type="caution">
    <text evidence="1">The sequence shown here is derived from an EMBL/GenBank/DDBJ whole genome shotgun (WGS) entry which is preliminary data.</text>
</comment>
<keyword evidence="2" id="KW-1185">Reference proteome</keyword>